<dbReference type="InterPro" id="IPR014985">
    <property type="entry name" value="WbqC"/>
</dbReference>
<dbReference type="EMBL" id="JAGSXH010000124">
    <property type="protein sequence ID" value="MBS2966139.1"/>
    <property type="molecule type" value="Genomic_DNA"/>
</dbReference>
<accession>A0A8J7WVZ6</accession>
<dbReference type="Pfam" id="PF08889">
    <property type="entry name" value="WbqC"/>
    <property type="match status" value="1"/>
</dbReference>
<evidence type="ECO:0000313" key="2">
    <source>
        <dbReference type="Proteomes" id="UP000677913"/>
    </source>
</evidence>
<dbReference type="Proteomes" id="UP000677913">
    <property type="component" value="Unassembled WGS sequence"/>
</dbReference>
<keyword evidence="2" id="KW-1185">Reference proteome</keyword>
<proteinExistence type="predicted"/>
<protein>
    <submittedName>
        <fullName evidence="1">WbqC family protein</fullName>
    </submittedName>
</protein>
<dbReference type="RefSeq" id="WP_211470920.1">
    <property type="nucleotide sequence ID" value="NZ_JAGSXH010000124.1"/>
</dbReference>
<evidence type="ECO:0000313" key="1">
    <source>
        <dbReference type="EMBL" id="MBS2966139.1"/>
    </source>
</evidence>
<name>A0A8J7WVZ6_9ACTN</name>
<dbReference type="AlphaFoldDB" id="A0A8J7WVZ6"/>
<sequence>MTGSARVITCHQPTYLPWAGLFHKLALADCFVVMDASEFTSRNWINRNRIKGPHGCFWLTVPVSRADCASRRLVDTAVQAAPPSDAASWQRRHWRSLESAYAHAPYWSRYAGMFEDLYLGRTWTRLAELNVVLLRRLAEVLGIEAEFVLASEVGWQGRKSRLVLDHCRRTAGSVYVSGINGRDYLIESEFRDAGISVVYQNYRGPAYPQLWGEFVPDLSVVDLLFNVGPESGPLLLSGNATRAALNEALGAGTAPAVVEMPTGPELVVRPHRGE</sequence>
<reference evidence="1" key="1">
    <citation type="submission" date="2021-04" db="EMBL/GenBank/DDBJ databases">
        <title>Genome based classification of Actinospica acidithermotolerans sp. nov., an actinobacterium isolated from an Indonesian hot spring.</title>
        <authorList>
            <person name="Kusuma A.B."/>
            <person name="Putra K.E."/>
            <person name="Nafisah S."/>
            <person name="Loh J."/>
            <person name="Nouioui I."/>
            <person name="Goodfellow M."/>
        </authorList>
    </citation>
    <scope>NUCLEOTIDE SEQUENCE</scope>
    <source>
        <strain evidence="1">DSM 45618</strain>
    </source>
</reference>
<gene>
    <name evidence="1" type="ORF">KGA66_24045</name>
</gene>
<organism evidence="1 2">
    <name type="scientific">Actinocrinis puniceicyclus</name>
    <dbReference type="NCBI Taxonomy" id="977794"/>
    <lineage>
        <taxon>Bacteria</taxon>
        <taxon>Bacillati</taxon>
        <taxon>Actinomycetota</taxon>
        <taxon>Actinomycetes</taxon>
        <taxon>Catenulisporales</taxon>
        <taxon>Actinospicaceae</taxon>
        <taxon>Actinocrinis</taxon>
    </lineage>
</organism>
<comment type="caution">
    <text evidence="1">The sequence shown here is derived from an EMBL/GenBank/DDBJ whole genome shotgun (WGS) entry which is preliminary data.</text>
</comment>